<sequence>MHHDILDLLDDTLTRLLHVRGELSAARRVLPGERQTAVERAIEAAEEFSASATGLLNGISKP</sequence>
<accession>A0A327Z6K2</accession>
<evidence type="ECO:0000313" key="2">
    <source>
        <dbReference type="Proteomes" id="UP000249341"/>
    </source>
</evidence>
<dbReference type="EMBL" id="QLMJ01000015">
    <property type="protein sequence ID" value="RAK31374.1"/>
    <property type="molecule type" value="Genomic_DNA"/>
</dbReference>
<evidence type="ECO:0000313" key="1">
    <source>
        <dbReference type="EMBL" id="RAK31374.1"/>
    </source>
</evidence>
<comment type="caution">
    <text evidence="1">The sequence shown here is derived from an EMBL/GenBank/DDBJ whole genome shotgun (WGS) entry which is preliminary data.</text>
</comment>
<dbReference type="RefSeq" id="WP_111652287.1">
    <property type="nucleotide sequence ID" value="NZ_JACHWI010000015.1"/>
</dbReference>
<protein>
    <submittedName>
        <fullName evidence="1">Uncharacterized protein</fullName>
    </submittedName>
</protein>
<organism evidence="1 2">
    <name type="scientific">Actinoplanes lutulentus</name>
    <dbReference type="NCBI Taxonomy" id="1287878"/>
    <lineage>
        <taxon>Bacteria</taxon>
        <taxon>Bacillati</taxon>
        <taxon>Actinomycetota</taxon>
        <taxon>Actinomycetes</taxon>
        <taxon>Micromonosporales</taxon>
        <taxon>Micromonosporaceae</taxon>
        <taxon>Actinoplanes</taxon>
    </lineage>
</organism>
<proteinExistence type="predicted"/>
<name>A0A327Z6K2_9ACTN</name>
<keyword evidence="2" id="KW-1185">Reference proteome</keyword>
<reference evidence="1 2" key="1">
    <citation type="submission" date="2018-06" db="EMBL/GenBank/DDBJ databases">
        <title>Genomic Encyclopedia of Type Strains, Phase III (KMG-III): the genomes of soil and plant-associated and newly described type strains.</title>
        <authorList>
            <person name="Whitman W."/>
        </authorList>
    </citation>
    <scope>NUCLEOTIDE SEQUENCE [LARGE SCALE GENOMIC DNA]</scope>
    <source>
        <strain evidence="1 2">CGMCC 4.7090</strain>
    </source>
</reference>
<gene>
    <name evidence="1" type="ORF">B0I29_115181</name>
</gene>
<dbReference type="Proteomes" id="UP000249341">
    <property type="component" value="Unassembled WGS sequence"/>
</dbReference>
<dbReference type="AlphaFoldDB" id="A0A327Z6K2"/>